<feature type="transmembrane region" description="Helical" evidence="7">
    <location>
        <begin position="86"/>
        <end position="105"/>
    </location>
</feature>
<dbReference type="CDD" id="cd17321">
    <property type="entry name" value="MFS_MMR_MDR_like"/>
    <property type="match status" value="1"/>
</dbReference>
<evidence type="ECO:0000256" key="3">
    <source>
        <dbReference type="ARBA" id="ARBA00022475"/>
    </source>
</evidence>
<feature type="transmembrane region" description="Helical" evidence="7">
    <location>
        <begin position="21"/>
        <end position="42"/>
    </location>
</feature>
<dbReference type="PROSITE" id="PS50850">
    <property type="entry name" value="MFS"/>
    <property type="match status" value="1"/>
</dbReference>
<evidence type="ECO:0000256" key="6">
    <source>
        <dbReference type="ARBA" id="ARBA00023136"/>
    </source>
</evidence>
<evidence type="ECO:0000313" key="10">
    <source>
        <dbReference type="Proteomes" id="UP001589647"/>
    </source>
</evidence>
<feature type="transmembrane region" description="Helical" evidence="7">
    <location>
        <begin position="341"/>
        <end position="360"/>
    </location>
</feature>
<keyword evidence="3" id="KW-1003">Cell membrane</keyword>
<keyword evidence="4 7" id="KW-0812">Transmembrane</keyword>
<dbReference type="RefSeq" id="WP_189651065.1">
    <property type="nucleotide sequence ID" value="NZ_BMRC01000017.1"/>
</dbReference>
<comment type="subcellular location">
    <subcellularLocation>
        <location evidence="1">Cell membrane</location>
        <topology evidence="1">Multi-pass membrane protein</topology>
    </subcellularLocation>
</comment>
<dbReference type="Proteomes" id="UP001589647">
    <property type="component" value="Unassembled WGS sequence"/>
</dbReference>
<keyword evidence="5 7" id="KW-1133">Transmembrane helix</keyword>
<dbReference type="SUPFAM" id="SSF103473">
    <property type="entry name" value="MFS general substrate transporter"/>
    <property type="match status" value="1"/>
</dbReference>
<protein>
    <submittedName>
        <fullName evidence="9">MFS transporter</fullName>
    </submittedName>
</protein>
<evidence type="ECO:0000256" key="1">
    <source>
        <dbReference type="ARBA" id="ARBA00004651"/>
    </source>
</evidence>
<feature type="transmembrane region" description="Helical" evidence="7">
    <location>
        <begin position="237"/>
        <end position="255"/>
    </location>
</feature>
<keyword evidence="6 7" id="KW-0472">Membrane</keyword>
<evidence type="ECO:0000259" key="8">
    <source>
        <dbReference type="PROSITE" id="PS50850"/>
    </source>
</evidence>
<reference evidence="9 10" key="1">
    <citation type="submission" date="2024-09" db="EMBL/GenBank/DDBJ databases">
        <authorList>
            <person name="Sun Q."/>
            <person name="Mori K."/>
        </authorList>
    </citation>
    <scope>NUCLEOTIDE SEQUENCE [LARGE SCALE GENOMIC DNA]</scope>
    <source>
        <strain evidence="9 10">CCM 3426</strain>
    </source>
</reference>
<feature type="domain" description="Major facilitator superfamily (MFS) profile" evidence="8">
    <location>
        <begin position="20"/>
        <end position="500"/>
    </location>
</feature>
<keyword evidence="10" id="KW-1185">Reference proteome</keyword>
<evidence type="ECO:0000256" key="7">
    <source>
        <dbReference type="SAM" id="Phobius"/>
    </source>
</evidence>
<comment type="caution">
    <text evidence="9">The sequence shown here is derived from an EMBL/GenBank/DDBJ whole genome shotgun (WGS) entry which is preliminary data.</text>
</comment>
<dbReference type="InterPro" id="IPR020846">
    <property type="entry name" value="MFS_dom"/>
</dbReference>
<gene>
    <name evidence="9" type="ORF">ACFFV7_34675</name>
</gene>
<feature type="transmembrane region" description="Helical" evidence="7">
    <location>
        <begin position="410"/>
        <end position="431"/>
    </location>
</feature>
<feature type="transmembrane region" description="Helical" evidence="7">
    <location>
        <begin position="54"/>
        <end position="74"/>
    </location>
</feature>
<feature type="transmembrane region" description="Helical" evidence="7">
    <location>
        <begin position="276"/>
        <end position="301"/>
    </location>
</feature>
<dbReference type="Gene3D" id="1.20.1720.10">
    <property type="entry name" value="Multidrug resistance protein D"/>
    <property type="match status" value="1"/>
</dbReference>
<dbReference type="PANTHER" id="PTHR42718:SF47">
    <property type="entry name" value="METHYL VIOLOGEN RESISTANCE PROTEIN SMVA"/>
    <property type="match status" value="1"/>
</dbReference>
<feature type="transmembrane region" description="Helical" evidence="7">
    <location>
        <begin position="170"/>
        <end position="195"/>
    </location>
</feature>
<organism evidence="9 10">
    <name type="scientific">Nonomuraea spiralis</name>
    <dbReference type="NCBI Taxonomy" id="46182"/>
    <lineage>
        <taxon>Bacteria</taxon>
        <taxon>Bacillati</taxon>
        <taxon>Actinomycetota</taxon>
        <taxon>Actinomycetes</taxon>
        <taxon>Streptosporangiales</taxon>
        <taxon>Streptosporangiaceae</taxon>
        <taxon>Nonomuraea</taxon>
    </lineage>
</organism>
<feature type="transmembrane region" description="Helical" evidence="7">
    <location>
        <begin position="366"/>
        <end position="390"/>
    </location>
</feature>
<feature type="transmembrane region" description="Helical" evidence="7">
    <location>
        <begin position="144"/>
        <end position="164"/>
    </location>
</feature>
<evidence type="ECO:0000256" key="4">
    <source>
        <dbReference type="ARBA" id="ARBA00022692"/>
    </source>
</evidence>
<dbReference type="Pfam" id="PF07690">
    <property type="entry name" value="MFS_1"/>
    <property type="match status" value="1"/>
</dbReference>
<dbReference type="InterPro" id="IPR011701">
    <property type="entry name" value="MFS"/>
</dbReference>
<evidence type="ECO:0000313" key="9">
    <source>
        <dbReference type="EMBL" id="MFB9206385.1"/>
    </source>
</evidence>
<feature type="transmembrane region" description="Helical" evidence="7">
    <location>
        <begin position="111"/>
        <end position="132"/>
    </location>
</feature>
<feature type="transmembrane region" description="Helical" evidence="7">
    <location>
        <begin position="207"/>
        <end position="225"/>
    </location>
</feature>
<sequence length="501" mass="50697">MQNLTETAAEPRAGRREWAGLAVLALPTLLVAVDINALFLALPRLSVDLGASAVQQLWIIDIYGFMVAALVITMGGLGDRIGRRRLLLTGAAAFGVASVAAAYATGPGMLIAARTLLGVAGATLMPSTLALITNMFRDARQRGTAIAIWATCQFAGAALGPVVGGLLLEHFWWGSVFLLAVPVIVVLLVAGTLLLPEFRAPDAGRMDLVSVVLSMLAILPVVWGIKELAASSVSAGPLAPLAAIVVGLAFGAVFVRRQLTLDDPLLNLRLFAQRPLTLILTTLVLAGVSMAGTGLLVTQYLQSVLGYTAAQSALWFAPMGLGVALGTTLTPAITRRLAPRTAIMGGLVLSAAGAALLTQAGAGLPVVITAITVLALGTGPLFALGTGIVVGSVPPERAGSAASLAESGNFLGGTLGLALLGTVGAAIYHHAVPAHLPGEARETVAGAAAVAGRLAPEQAAELLRASHAAFVSGLDAIGLVGAALFVLAALLTSLLPRANAA</sequence>
<feature type="transmembrane region" description="Helical" evidence="7">
    <location>
        <begin position="313"/>
        <end position="334"/>
    </location>
</feature>
<feature type="transmembrane region" description="Helical" evidence="7">
    <location>
        <begin position="476"/>
        <end position="495"/>
    </location>
</feature>
<dbReference type="Gene3D" id="1.20.1250.20">
    <property type="entry name" value="MFS general substrate transporter like domains"/>
    <property type="match status" value="1"/>
</dbReference>
<keyword evidence="2" id="KW-0813">Transport</keyword>
<evidence type="ECO:0000256" key="2">
    <source>
        <dbReference type="ARBA" id="ARBA00022448"/>
    </source>
</evidence>
<accession>A0ABV5IPC3</accession>
<dbReference type="PANTHER" id="PTHR42718">
    <property type="entry name" value="MAJOR FACILITATOR SUPERFAMILY MULTIDRUG TRANSPORTER MFSC"/>
    <property type="match status" value="1"/>
</dbReference>
<name>A0ABV5IPC3_9ACTN</name>
<dbReference type="EMBL" id="JBHMEI010000037">
    <property type="protein sequence ID" value="MFB9206385.1"/>
    <property type="molecule type" value="Genomic_DNA"/>
</dbReference>
<dbReference type="InterPro" id="IPR036259">
    <property type="entry name" value="MFS_trans_sf"/>
</dbReference>
<evidence type="ECO:0000256" key="5">
    <source>
        <dbReference type="ARBA" id="ARBA00022989"/>
    </source>
</evidence>
<proteinExistence type="predicted"/>